<proteinExistence type="predicted"/>
<name>A0ACC1NR88_9HYPO</name>
<comment type="caution">
    <text evidence="1">The sequence shown here is derived from an EMBL/GenBank/DDBJ whole genome shotgun (WGS) entry which is preliminary data.</text>
</comment>
<keyword evidence="2" id="KW-1185">Reference proteome</keyword>
<reference evidence="1" key="1">
    <citation type="submission" date="2022-08" db="EMBL/GenBank/DDBJ databases">
        <title>Genome Sequence of Lecanicillium fungicola.</title>
        <authorList>
            <person name="Buettner E."/>
        </authorList>
    </citation>
    <scope>NUCLEOTIDE SEQUENCE</scope>
    <source>
        <strain evidence="1">Babe33</strain>
    </source>
</reference>
<organism evidence="1 2">
    <name type="scientific">Zarea fungicola</name>
    <dbReference type="NCBI Taxonomy" id="93591"/>
    <lineage>
        <taxon>Eukaryota</taxon>
        <taxon>Fungi</taxon>
        <taxon>Dikarya</taxon>
        <taxon>Ascomycota</taxon>
        <taxon>Pezizomycotina</taxon>
        <taxon>Sordariomycetes</taxon>
        <taxon>Hypocreomycetidae</taxon>
        <taxon>Hypocreales</taxon>
        <taxon>Cordycipitaceae</taxon>
        <taxon>Zarea</taxon>
    </lineage>
</organism>
<protein>
    <submittedName>
        <fullName evidence="1">Uncharacterized protein</fullName>
    </submittedName>
</protein>
<sequence length="168" mass="18511">MAEALLPVFEATDVQVLWKFRKASVYNDDFLKPVQKYVDSGRLRLEDWLKIDPVSMLRAGYITLSVHHGGANCYSEALLAGVPQVVLPHWADCYHFATMAEYVGVGVWPGKKSAPVWDSVTLKDGLLKALTGEASLEMRKKATAVSKIARQYGGRDAAAKRIAEMALS</sequence>
<dbReference type="Proteomes" id="UP001143910">
    <property type="component" value="Unassembled WGS sequence"/>
</dbReference>
<evidence type="ECO:0000313" key="1">
    <source>
        <dbReference type="EMBL" id="KAJ2981845.1"/>
    </source>
</evidence>
<evidence type="ECO:0000313" key="2">
    <source>
        <dbReference type="Proteomes" id="UP001143910"/>
    </source>
</evidence>
<gene>
    <name evidence="1" type="ORF">NQ176_g1770</name>
</gene>
<accession>A0ACC1NR88</accession>
<dbReference type="EMBL" id="JANJQO010000108">
    <property type="protein sequence ID" value="KAJ2981845.1"/>
    <property type="molecule type" value="Genomic_DNA"/>
</dbReference>